<dbReference type="Proteomes" id="UP000283509">
    <property type="component" value="Unassembled WGS sequence"/>
</dbReference>
<dbReference type="EMBL" id="QCYY01001427">
    <property type="protein sequence ID" value="ROT78122.1"/>
    <property type="molecule type" value="Genomic_DNA"/>
</dbReference>
<dbReference type="GO" id="GO:0031410">
    <property type="term" value="C:cytoplasmic vesicle"/>
    <property type="evidence" value="ECO:0007669"/>
    <property type="project" value="TreeGrafter"/>
</dbReference>
<evidence type="ECO:0000313" key="3">
    <source>
        <dbReference type="Proteomes" id="UP000283509"/>
    </source>
</evidence>
<dbReference type="GO" id="GO:0012506">
    <property type="term" value="C:vesicle membrane"/>
    <property type="evidence" value="ECO:0007669"/>
    <property type="project" value="TreeGrafter"/>
</dbReference>
<dbReference type="GO" id="GO:1903426">
    <property type="term" value="P:regulation of reactive oxygen species biosynthetic process"/>
    <property type="evidence" value="ECO:0007669"/>
    <property type="project" value="TreeGrafter"/>
</dbReference>
<reference evidence="2 3" key="1">
    <citation type="submission" date="2018-04" db="EMBL/GenBank/DDBJ databases">
        <authorList>
            <person name="Zhang X."/>
            <person name="Yuan J."/>
            <person name="Li F."/>
            <person name="Xiang J."/>
        </authorList>
    </citation>
    <scope>NUCLEOTIDE SEQUENCE [LARGE SCALE GENOMIC DNA]</scope>
    <source>
        <tissue evidence="2">Muscle</tissue>
    </source>
</reference>
<dbReference type="STRING" id="6689.A0A423TNW3"/>
<dbReference type="GO" id="GO:0052810">
    <property type="term" value="F:1-phosphatidylinositol-5-kinase activity"/>
    <property type="evidence" value="ECO:0007669"/>
    <property type="project" value="TreeGrafter"/>
</dbReference>
<keyword evidence="2" id="KW-0418">Kinase</keyword>
<dbReference type="GO" id="GO:0032438">
    <property type="term" value="P:melanosome organization"/>
    <property type="evidence" value="ECO:0007669"/>
    <property type="project" value="TreeGrafter"/>
</dbReference>
<feature type="compositionally biased region" description="Polar residues" evidence="1">
    <location>
        <begin position="40"/>
        <end position="50"/>
    </location>
</feature>
<proteinExistence type="predicted"/>
<evidence type="ECO:0000256" key="1">
    <source>
        <dbReference type="SAM" id="MobiDB-lite"/>
    </source>
</evidence>
<accession>A0A423TNW3</accession>
<organism evidence="2 3">
    <name type="scientific">Penaeus vannamei</name>
    <name type="common">Whiteleg shrimp</name>
    <name type="synonym">Litopenaeus vannamei</name>
    <dbReference type="NCBI Taxonomy" id="6689"/>
    <lineage>
        <taxon>Eukaryota</taxon>
        <taxon>Metazoa</taxon>
        <taxon>Ecdysozoa</taxon>
        <taxon>Arthropoda</taxon>
        <taxon>Crustacea</taxon>
        <taxon>Multicrustacea</taxon>
        <taxon>Malacostraca</taxon>
        <taxon>Eumalacostraca</taxon>
        <taxon>Eucarida</taxon>
        <taxon>Decapoda</taxon>
        <taxon>Dendrobranchiata</taxon>
        <taxon>Penaeoidea</taxon>
        <taxon>Penaeidae</taxon>
        <taxon>Penaeus</taxon>
    </lineage>
</organism>
<sequence length="203" mass="21467">ASAVAIGQALLEAGYVVCISQLEQVCVDDYVLYRPMRPSTGGSEQTTQEGLNRAQDGGQEDLWVKQINLMAESIEGEVDSNGSSKVHKEAPAHTVDTPTSITSSISNNCLDLNVKDSVVSMRKPPHISRHGSPESDQVDAQSPGMTSTSGPVLYSTTVSAVLSANAQLPFTGDTMNLTAVMSDEVLQALRGHDSSQPYARSSG</sequence>
<name>A0A423TNW3_PENVA</name>
<protein>
    <submittedName>
        <fullName evidence="2">Putative 1-phosphatidylinositol 3-phosphate 5-kinase isoform 2</fullName>
    </submittedName>
</protein>
<gene>
    <name evidence="2" type="ORF">C7M84_003159</name>
</gene>
<evidence type="ECO:0000313" key="2">
    <source>
        <dbReference type="EMBL" id="ROT78122.1"/>
    </source>
</evidence>
<feature type="non-terminal residue" evidence="2">
    <location>
        <position position="1"/>
    </location>
</feature>
<dbReference type="OrthoDB" id="158357at2759"/>
<keyword evidence="3" id="KW-1185">Reference proteome</keyword>
<feature type="compositionally biased region" description="Polar residues" evidence="1">
    <location>
        <begin position="134"/>
        <end position="151"/>
    </location>
</feature>
<keyword evidence="2" id="KW-0808">Transferase</keyword>
<feature type="region of interest" description="Disordered" evidence="1">
    <location>
        <begin position="79"/>
        <end position="99"/>
    </location>
</feature>
<feature type="region of interest" description="Disordered" evidence="1">
    <location>
        <begin position="38"/>
        <end position="58"/>
    </location>
</feature>
<dbReference type="PANTHER" id="PTHR46715:SF1">
    <property type="entry name" value="1-PHOSPHATIDYLINOSITOL 3-PHOSPHATE 5-KINASE"/>
    <property type="match status" value="1"/>
</dbReference>
<reference evidence="2 3" key="2">
    <citation type="submission" date="2019-01" db="EMBL/GenBank/DDBJ databases">
        <title>The decoding of complex shrimp genome reveals the adaptation for benthos swimmer, frequently molting mechanism and breeding impact on genome.</title>
        <authorList>
            <person name="Sun Y."/>
            <person name="Gao Y."/>
            <person name="Yu Y."/>
        </authorList>
    </citation>
    <scope>NUCLEOTIDE SEQUENCE [LARGE SCALE GENOMIC DNA]</scope>
    <source>
        <tissue evidence="2">Muscle</tissue>
    </source>
</reference>
<dbReference type="InterPro" id="IPR043548">
    <property type="entry name" value="PIKfyve"/>
</dbReference>
<feature type="region of interest" description="Disordered" evidence="1">
    <location>
        <begin position="123"/>
        <end position="151"/>
    </location>
</feature>
<dbReference type="GO" id="GO:0000285">
    <property type="term" value="F:1-phosphatidylinositol-3-phosphate 5-kinase activity"/>
    <property type="evidence" value="ECO:0007669"/>
    <property type="project" value="InterPro"/>
</dbReference>
<dbReference type="AlphaFoldDB" id="A0A423TNW3"/>
<dbReference type="GO" id="GO:0090385">
    <property type="term" value="P:phagosome-lysosome fusion"/>
    <property type="evidence" value="ECO:0007669"/>
    <property type="project" value="TreeGrafter"/>
</dbReference>
<dbReference type="PANTHER" id="PTHR46715">
    <property type="entry name" value="1-PHOSPHATIDYLINOSITOL 3-PHOSPHATE 5-KINASE"/>
    <property type="match status" value="1"/>
</dbReference>
<comment type="caution">
    <text evidence="2">The sequence shown here is derived from an EMBL/GenBank/DDBJ whole genome shotgun (WGS) entry which is preliminary data.</text>
</comment>